<comment type="caution">
    <text evidence="2">The sequence shown here is derived from an EMBL/GenBank/DDBJ whole genome shotgun (WGS) entry which is preliminary data.</text>
</comment>
<keyword evidence="1" id="KW-0472">Membrane</keyword>
<name>A0ABV5K6G5_9ACTN</name>
<accession>A0ABV5K6G5</accession>
<organism evidence="2 3">
    <name type="scientific">Nocardioides plantarum</name>
    <dbReference type="NCBI Taxonomy" id="29299"/>
    <lineage>
        <taxon>Bacteria</taxon>
        <taxon>Bacillati</taxon>
        <taxon>Actinomycetota</taxon>
        <taxon>Actinomycetes</taxon>
        <taxon>Propionibacteriales</taxon>
        <taxon>Nocardioidaceae</taxon>
        <taxon>Nocardioides</taxon>
    </lineage>
</organism>
<feature type="transmembrane region" description="Helical" evidence="1">
    <location>
        <begin position="368"/>
        <end position="392"/>
    </location>
</feature>
<feature type="transmembrane region" description="Helical" evidence="1">
    <location>
        <begin position="104"/>
        <end position="124"/>
    </location>
</feature>
<dbReference type="EMBL" id="JBHMDG010000005">
    <property type="protein sequence ID" value="MFB9312334.1"/>
    <property type="molecule type" value="Genomic_DNA"/>
</dbReference>
<feature type="transmembrane region" description="Helical" evidence="1">
    <location>
        <begin position="74"/>
        <end position="92"/>
    </location>
</feature>
<feature type="transmembrane region" description="Helical" evidence="1">
    <location>
        <begin position="283"/>
        <end position="302"/>
    </location>
</feature>
<feature type="transmembrane region" description="Helical" evidence="1">
    <location>
        <begin position="245"/>
        <end position="276"/>
    </location>
</feature>
<evidence type="ECO:0000313" key="3">
    <source>
        <dbReference type="Proteomes" id="UP001589750"/>
    </source>
</evidence>
<reference evidence="2 3" key="1">
    <citation type="submission" date="2024-09" db="EMBL/GenBank/DDBJ databases">
        <authorList>
            <person name="Sun Q."/>
            <person name="Mori K."/>
        </authorList>
    </citation>
    <scope>NUCLEOTIDE SEQUENCE [LARGE SCALE GENOMIC DNA]</scope>
    <source>
        <strain evidence="2 3">JCM 9626</strain>
    </source>
</reference>
<feature type="transmembrane region" description="Helical" evidence="1">
    <location>
        <begin position="413"/>
        <end position="441"/>
    </location>
</feature>
<protein>
    <submittedName>
        <fullName evidence="2">Uncharacterized protein</fullName>
    </submittedName>
</protein>
<keyword evidence="1" id="KW-0812">Transmembrane</keyword>
<gene>
    <name evidence="2" type="ORF">ACFFRI_04700</name>
</gene>
<dbReference type="RefSeq" id="WP_140008347.1">
    <property type="nucleotide sequence ID" value="NZ_JBHMDG010000005.1"/>
</dbReference>
<feature type="transmembrane region" description="Helical" evidence="1">
    <location>
        <begin position="160"/>
        <end position="181"/>
    </location>
</feature>
<evidence type="ECO:0000256" key="1">
    <source>
        <dbReference type="SAM" id="Phobius"/>
    </source>
</evidence>
<feature type="transmembrane region" description="Helical" evidence="1">
    <location>
        <begin position="216"/>
        <end position="233"/>
    </location>
</feature>
<evidence type="ECO:0000313" key="2">
    <source>
        <dbReference type="EMBL" id="MFB9312334.1"/>
    </source>
</evidence>
<keyword evidence="3" id="KW-1185">Reference proteome</keyword>
<sequence length="466" mass="49162">MNRTATASMVMAAGLLAVLMGLLAVRAQVTVIMACILVIAIMLLPRRAVLGVMILLVCVLGLIRRLISPGRIDYDPLVLVPILLLVLVLITSDKDDEPAPLSTTLNLAFSVLVALPVLSVVVVARPSLAGVYAAGIQSAAFLAMWSAARGRLPNLWPSVFRSAPIVGGLLALYGLYQFFFLPGWDRLWMIRSGLNSVGSPEPLLVRVFGASESPGLFAMVLGACLVTSVYGVVGSHSVAMRMFNVGLASLMVGTLFFTGVRTALIAALVALIYMAYQYRNVAVLLWTAVLGASFVVGVRALLTRFTTSDSTVFDADRYSIANSGSDRSLNARLGLLSDVGDGLARPLGTGLQVSGARVRSLDNSWIDLLVSFGPLMALAFTVVFIAIVRSVLSSPPRTDRASVAKMGLSGVTVYLLVFLMAANIFATTSGLVASVVLGWALGAVVPRPRRAATDGAVDLGVPTQPR</sequence>
<proteinExistence type="predicted"/>
<dbReference type="Proteomes" id="UP001589750">
    <property type="component" value="Unassembled WGS sequence"/>
</dbReference>
<feature type="transmembrane region" description="Helical" evidence="1">
    <location>
        <begin position="131"/>
        <end position="148"/>
    </location>
</feature>
<keyword evidence="1" id="KW-1133">Transmembrane helix</keyword>
<feature type="transmembrane region" description="Helical" evidence="1">
    <location>
        <begin position="37"/>
        <end position="62"/>
    </location>
</feature>